<evidence type="ECO:0000256" key="5">
    <source>
        <dbReference type="ARBA" id="ARBA00022842"/>
    </source>
</evidence>
<keyword evidence="5 8" id="KW-0460">Magnesium</keyword>
<evidence type="ECO:0000256" key="7">
    <source>
        <dbReference type="ARBA" id="ARBA00023239"/>
    </source>
</evidence>
<evidence type="ECO:0000256" key="4">
    <source>
        <dbReference type="ARBA" id="ARBA00022723"/>
    </source>
</evidence>
<reference evidence="9" key="1">
    <citation type="submission" date="2021-01" db="EMBL/GenBank/DDBJ databases">
        <authorList>
            <person name="Corre E."/>
            <person name="Pelletier E."/>
            <person name="Niang G."/>
            <person name="Scheremetjew M."/>
            <person name="Finn R."/>
            <person name="Kale V."/>
            <person name="Holt S."/>
            <person name="Cochrane G."/>
            <person name="Meng A."/>
            <person name="Brown T."/>
            <person name="Cohen L."/>
        </authorList>
    </citation>
    <scope>NUCLEOTIDE SEQUENCE</scope>
    <source>
        <strain evidence="9">CCMP1381</strain>
    </source>
</reference>
<evidence type="ECO:0000313" key="9">
    <source>
        <dbReference type="EMBL" id="CAD9398379.1"/>
    </source>
</evidence>
<protein>
    <recommendedName>
        <fullName evidence="8">3,4-dihydroxy-2-butanone 4-phosphate synthase</fullName>
        <shortName evidence="8">DHBP synthase</shortName>
        <ecNumber evidence="8">4.1.99.12</ecNumber>
    </recommendedName>
</protein>
<dbReference type="GO" id="GO:0008686">
    <property type="term" value="F:3,4-dihydroxy-2-butanone-4-phosphate synthase activity"/>
    <property type="evidence" value="ECO:0007669"/>
    <property type="project" value="UniProtKB-EC"/>
</dbReference>
<dbReference type="UniPathway" id="UPA00275">
    <property type="reaction ID" value="UER00399"/>
</dbReference>
<comment type="pathway">
    <text evidence="2 8">Cofactor biosynthesis; riboflavin biosynthesis; 2-hydroxy-3-oxobutyl phosphate from D-ribulose 5-phosphate: step 1/1.</text>
</comment>
<keyword evidence="7 8" id="KW-0456">Lyase</keyword>
<sequence length="265" mass="28463">MMFLGGRSWSSVIKSRRVPSSLSVTTAPSVSSPEASEAAPETFVNPISGRIHSWCMGKESVERTIEAIQRGELVVVTDDADRENEGDLIMAGELATPEALGFMIRYTSGVICVALEADQIERLKLPPMVVNNEDPKETAFTVSVDSSSPGMSTGISAADRATTLRMLASSTVSPDEFSRPGHIFPLKYAEGGVLKRGGHTEASVDLCKAAGLSSAGVLCEIVSADCIEMARMPELLTFAKTHRLQMTTIEDLACYRILTESKEES</sequence>
<dbReference type="PANTHER" id="PTHR21327:SF18">
    <property type="entry name" value="3,4-DIHYDROXY-2-BUTANONE 4-PHOSPHATE SYNTHASE"/>
    <property type="match status" value="1"/>
</dbReference>
<comment type="catalytic activity">
    <reaction evidence="8">
        <text>D-ribulose 5-phosphate = (2S)-2-hydroxy-3-oxobutyl phosphate + formate + H(+)</text>
        <dbReference type="Rhea" id="RHEA:18457"/>
        <dbReference type="ChEBI" id="CHEBI:15378"/>
        <dbReference type="ChEBI" id="CHEBI:15740"/>
        <dbReference type="ChEBI" id="CHEBI:58121"/>
        <dbReference type="ChEBI" id="CHEBI:58830"/>
        <dbReference type="EC" id="4.1.99.12"/>
    </reaction>
</comment>
<dbReference type="AlphaFoldDB" id="A0A7S2BJG2"/>
<dbReference type="EMBL" id="HBGS01015316">
    <property type="protein sequence ID" value="CAD9398379.1"/>
    <property type="molecule type" value="Transcribed_RNA"/>
</dbReference>
<dbReference type="NCBIfam" id="TIGR00506">
    <property type="entry name" value="ribB"/>
    <property type="match status" value="1"/>
</dbReference>
<dbReference type="GO" id="GO:0009231">
    <property type="term" value="P:riboflavin biosynthetic process"/>
    <property type="evidence" value="ECO:0007669"/>
    <property type="project" value="UniProtKB-UniPathway"/>
</dbReference>
<dbReference type="InterPro" id="IPR017945">
    <property type="entry name" value="DHBP_synth_RibB-like_a/b_dom"/>
</dbReference>
<organism evidence="9">
    <name type="scientific">Octactis speculum</name>
    <dbReference type="NCBI Taxonomy" id="3111310"/>
    <lineage>
        <taxon>Eukaryota</taxon>
        <taxon>Sar</taxon>
        <taxon>Stramenopiles</taxon>
        <taxon>Ochrophyta</taxon>
        <taxon>Dictyochophyceae</taxon>
        <taxon>Dictyochales</taxon>
        <taxon>Dictyochaceae</taxon>
        <taxon>Octactis</taxon>
    </lineage>
</organism>
<dbReference type="GO" id="GO:0005829">
    <property type="term" value="C:cytosol"/>
    <property type="evidence" value="ECO:0007669"/>
    <property type="project" value="TreeGrafter"/>
</dbReference>
<evidence type="ECO:0000256" key="3">
    <source>
        <dbReference type="ARBA" id="ARBA00022619"/>
    </source>
</evidence>
<evidence type="ECO:0000256" key="1">
    <source>
        <dbReference type="ARBA" id="ARBA00001936"/>
    </source>
</evidence>
<keyword evidence="4 8" id="KW-0479">Metal-binding</keyword>
<dbReference type="HAMAP" id="MF_00180">
    <property type="entry name" value="RibB"/>
    <property type="match status" value="1"/>
</dbReference>
<dbReference type="SUPFAM" id="SSF55821">
    <property type="entry name" value="YrdC/RibB"/>
    <property type="match status" value="1"/>
</dbReference>
<comment type="similarity">
    <text evidence="8">Belongs to the DHBP synthase family.</text>
</comment>
<dbReference type="EC" id="4.1.99.12" evidence="8"/>
<comment type="cofactor">
    <cofactor evidence="1">
        <name>Mn(2+)</name>
        <dbReference type="ChEBI" id="CHEBI:29035"/>
    </cofactor>
</comment>
<dbReference type="InterPro" id="IPR000422">
    <property type="entry name" value="DHBP_synthase_RibB"/>
</dbReference>
<name>A0A7S2BJG2_9STRA</name>
<dbReference type="FunFam" id="3.90.870.10:FF:000001">
    <property type="entry name" value="Riboflavin biosynthesis protein RibBA"/>
    <property type="match status" value="1"/>
</dbReference>
<evidence type="ECO:0000256" key="6">
    <source>
        <dbReference type="ARBA" id="ARBA00023211"/>
    </source>
</evidence>
<accession>A0A7S2BJG2</accession>
<comment type="cofactor">
    <cofactor evidence="8">
        <name>Mg(2+)</name>
        <dbReference type="ChEBI" id="CHEBI:18420"/>
    </cofactor>
    <cofactor evidence="8">
        <name>Mn(2+)</name>
        <dbReference type="ChEBI" id="CHEBI:29035"/>
    </cofactor>
    <text evidence="8">Binds 2 divalent metal cations per subunit. Magnesium or manganese.</text>
</comment>
<evidence type="ECO:0000256" key="2">
    <source>
        <dbReference type="ARBA" id="ARBA00004904"/>
    </source>
</evidence>
<comment type="subunit">
    <text evidence="8">Homodimer.</text>
</comment>
<keyword evidence="6 8" id="KW-0464">Manganese</keyword>
<proteinExistence type="inferred from homology"/>
<dbReference type="GO" id="GO:0046872">
    <property type="term" value="F:metal ion binding"/>
    <property type="evidence" value="ECO:0007669"/>
    <property type="project" value="UniProtKB-KW"/>
</dbReference>
<comment type="function">
    <text evidence="8">Catalyzes the conversion of D-ribulose 5-phosphate to formate and 3,4-dihydroxy-2-butanone 4-phosphate.</text>
</comment>
<dbReference type="Pfam" id="PF00926">
    <property type="entry name" value="DHBP_synthase"/>
    <property type="match status" value="1"/>
</dbReference>
<gene>
    <name evidence="9" type="ORF">DSPE1174_LOCUS8021</name>
</gene>
<dbReference type="PANTHER" id="PTHR21327">
    <property type="entry name" value="GTP CYCLOHYDROLASE II-RELATED"/>
    <property type="match status" value="1"/>
</dbReference>
<evidence type="ECO:0000256" key="8">
    <source>
        <dbReference type="RuleBase" id="RU003843"/>
    </source>
</evidence>
<keyword evidence="3 8" id="KW-0686">Riboflavin biosynthesis</keyword>
<dbReference type="Gene3D" id="3.90.870.10">
    <property type="entry name" value="DHBP synthase"/>
    <property type="match status" value="1"/>
</dbReference>